<dbReference type="PANTHER" id="PTHR42914">
    <property type="entry name" value="7-CYANO-7-DEAZAGUANINE SYNTHASE"/>
    <property type="match status" value="1"/>
</dbReference>
<dbReference type="InterPro" id="IPR014729">
    <property type="entry name" value="Rossmann-like_a/b/a_fold"/>
</dbReference>
<accession>A0A6A9QHH0</accession>
<dbReference type="GO" id="GO:0016874">
    <property type="term" value="F:ligase activity"/>
    <property type="evidence" value="ECO:0007669"/>
    <property type="project" value="UniProtKB-KW"/>
</dbReference>
<evidence type="ECO:0000313" key="11">
    <source>
        <dbReference type="EMBL" id="MUM65765.1"/>
    </source>
</evidence>
<dbReference type="RefSeq" id="WP_155864182.1">
    <property type="nucleotide sequence ID" value="NZ_WFIY01000004.1"/>
</dbReference>
<comment type="function">
    <text evidence="7">Catalyzes the ATP-dependent conversion of 7-carboxy-7-deazaguanine (CDG) to 7-cyano-7-deazaguanine (preQ(0)).</text>
</comment>
<keyword evidence="2" id="KW-0436">Ligase</keyword>
<organism evidence="11 12">
    <name type="scientific">Acidianus infernus</name>
    <dbReference type="NCBI Taxonomy" id="12915"/>
    <lineage>
        <taxon>Archaea</taxon>
        <taxon>Thermoproteota</taxon>
        <taxon>Thermoprotei</taxon>
        <taxon>Sulfolobales</taxon>
        <taxon>Sulfolobaceae</taxon>
        <taxon>Acidianus</taxon>
    </lineage>
</organism>
<dbReference type="PANTHER" id="PTHR42914:SF1">
    <property type="entry name" value="7-CYANO-7-DEAZAGUANINE SYNTHASE"/>
    <property type="match status" value="1"/>
</dbReference>
<dbReference type="EMBL" id="WFIY01000004">
    <property type="protein sequence ID" value="MUM65765.1"/>
    <property type="molecule type" value="Genomic_DNA"/>
</dbReference>
<dbReference type="InterPro" id="IPR018317">
    <property type="entry name" value="QueC"/>
</dbReference>
<evidence type="ECO:0000256" key="3">
    <source>
        <dbReference type="ARBA" id="ARBA00022723"/>
    </source>
</evidence>
<reference evidence="11 12" key="1">
    <citation type="submission" date="2019-10" db="EMBL/GenBank/DDBJ databases">
        <title>Genome Sequences from Six Type Strain Members of the Archaeal Family Sulfolobaceae: Acidianus ambivalens, Acidianus infernus, Metallosphaera prunae, Stygiolobus azoricus, Sulfolobus metallicus, and Sulfurisphaera ohwakuensis.</title>
        <authorList>
            <person name="Counts J.A."/>
            <person name="Kelly R.M."/>
        </authorList>
    </citation>
    <scope>NUCLEOTIDE SEQUENCE [LARGE SCALE GENOMIC DNA]</scope>
    <source>
        <strain evidence="11 12">DSM 3191</strain>
    </source>
</reference>
<comment type="pathway">
    <text evidence="1">Purine metabolism; 7-cyano-7-deazaguanine biosynthesis.</text>
</comment>
<comment type="caution">
    <text evidence="11">The sequence shown here is derived from an EMBL/GenBank/DDBJ whole genome shotgun (WGS) entry which is preliminary data.</text>
</comment>
<evidence type="ECO:0000256" key="4">
    <source>
        <dbReference type="ARBA" id="ARBA00022741"/>
    </source>
</evidence>
<proteinExistence type="inferred from homology"/>
<keyword evidence="6" id="KW-0067">ATP-binding</keyword>
<dbReference type="GO" id="GO:0005524">
    <property type="term" value="F:ATP binding"/>
    <property type="evidence" value="ECO:0007669"/>
    <property type="project" value="UniProtKB-KW"/>
</dbReference>
<dbReference type="AlphaFoldDB" id="A0A6A9QHH0"/>
<evidence type="ECO:0000256" key="5">
    <source>
        <dbReference type="ARBA" id="ARBA00022833"/>
    </source>
</evidence>
<dbReference type="Pfam" id="PF06508">
    <property type="entry name" value="QueC"/>
    <property type="match status" value="1"/>
</dbReference>
<evidence type="ECO:0000256" key="6">
    <source>
        <dbReference type="ARBA" id="ARBA00022840"/>
    </source>
</evidence>
<dbReference type="OrthoDB" id="6532at2157"/>
<dbReference type="EC" id="6.3.4.20" evidence="9"/>
<evidence type="ECO:0000256" key="7">
    <source>
        <dbReference type="ARBA" id="ARBA00037768"/>
    </source>
</evidence>
<dbReference type="GO" id="GO:0046872">
    <property type="term" value="F:metal ion binding"/>
    <property type="evidence" value="ECO:0007669"/>
    <property type="project" value="UniProtKB-KW"/>
</dbReference>
<comment type="similarity">
    <text evidence="8">Belongs to the QueC family.</text>
</comment>
<dbReference type="Gene3D" id="3.40.50.620">
    <property type="entry name" value="HUPs"/>
    <property type="match status" value="1"/>
</dbReference>
<keyword evidence="3" id="KW-0479">Metal-binding</keyword>
<keyword evidence="12" id="KW-1185">Reference proteome</keyword>
<evidence type="ECO:0000256" key="8">
    <source>
        <dbReference type="ARBA" id="ARBA00037993"/>
    </source>
</evidence>
<evidence type="ECO:0000313" key="12">
    <source>
        <dbReference type="Proteomes" id="UP000440125"/>
    </source>
</evidence>
<comment type="catalytic activity">
    <reaction evidence="10">
        <text>7-carboxy-7-carbaguanine + NH4(+) + 2 ATP = 7-cyano-7-carbaguanine + 2 AMP + 2 diphosphate + 2 H(+)</text>
        <dbReference type="Rhea" id="RHEA:27982"/>
        <dbReference type="ChEBI" id="CHEBI:15378"/>
        <dbReference type="ChEBI" id="CHEBI:28938"/>
        <dbReference type="ChEBI" id="CHEBI:30616"/>
        <dbReference type="ChEBI" id="CHEBI:33019"/>
        <dbReference type="ChEBI" id="CHEBI:45075"/>
        <dbReference type="ChEBI" id="CHEBI:61036"/>
        <dbReference type="ChEBI" id="CHEBI:456215"/>
        <dbReference type="EC" id="6.3.4.20"/>
    </reaction>
</comment>
<sequence>MKLLLLYSGGINSTIALYKFKDVVDCLFIDYGQRSARMQREMARYHCEKLGKKLIEIRIPSLGKAFYDGLGIRLNEPIVHRNVILLSIALTYAKERNYEEVIFATASEECLFEKDKPLILSTMKRLAEIYGIKLSMPFVNLSKSLLVKIGAKQGIELDKTYSCLLGHKYHCGVCSQCQARKIAFKEAGIKDETVYKTGG</sequence>
<evidence type="ECO:0000256" key="1">
    <source>
        <dbReference type="ARBA" id="ARBA00005061"/>
    </source>
</evidence>
<name>A0A6A9QHH0_ACIIN</name>
<evidence type="ECO:0000256" key="10">
    <source>
        <dbReference type="ARBA" id="ARBA00047890"/>
    </source>
</evidence>
<gene>
    <name evidence="11" type="ORF">D1867_11040</name>
</gene>
<protein>
    <recommendedName>
        <fullName evidence="9">7-cyano-7-deazaguanine synthase</fullName>
        <ecNumber evidence="9">6.3.4.20</ecNumber>
    </recommendedName>
</protein>
<dbReference type="SUPFAM" id="SSF52402">
    <property type="entry name" value="Adenine nucleotide alpha hydrolases-like"/>
    <property type="match status" value="1"/>
</dbReference>
<dbReference type="Proteomes" id="UP000440125">
    <property type="component" value="Unassembled WGS sequence"/>
</dbReference>
<keyword evidence="4" id="KW-0547">Nucleotide-binding</keyword>
<keyword evidence="5" id="KW-0862">Zinc</keyword>
<evidence type="ECO:0000256" key="2">
    <source>
        <dbReference type="ARBA" id="ARBA00022598"/>
    </source>
</evidence>
<evidence type="ECO:0000256" key="9">
    <source>
        <dbReference type="ARBA" id="ARBA00039149"/>
    </source>
</evidence>